<keyword evidence="3" id="KW-1185">Reference proteome</keyword>
<proteinExistence type="predicted"/>
<gene>
    <name evidence="2" type="ORF">HMPREF1536_04644</name>
</gene>
<dbReference type="STRING" id="1203610.HMPREF1536_04644"/>
<reference evidence="2 3" key="1">
    <citation type="submission" date="2013-04" db="EMBL/GenBank/DDBJ databases">
        <title>The Genome Sequence of Parabacteroides gordonii DSM 23371.</title>
        <authorList>
            <consortium name="The Broad Institute Genomics Platform"/>
            <person name="Earl A."/>
            <person name="Ward D."/>
            <person name="Feldgarden M."/>
            <person name="Gevers D."/>
            <person name="Martens E."/>
            <person name="Sakamoto M."/>
            <person name="Benno Y."/>
            <person name="Suzuki N."/>
            <person name="Matsunaga N."/>
            <person name="Koshihara K."/>
            <person name="Seki M."/>
            <person name="Komiya H."/>
            <person name="Walker B."/>
            <person name="Young S."/>
            <person name="Zeng Q."/>
            <person name="Gargeya S."/>
            <person name="Fitzgerald M."/>
            <person name="Haas B."/>
            <person name="Abouelleil A."/>
            <person name="Allen A.W."/>
            <person name="Alvarado L."/>
            <person name="Arachchi H.M."/>
            <person name="Berlin A.M."/>
            <person name="Chapman S.B."/>
            <person name="Gainer-Dewar J."/>
            <person name="Goldberg J."/>
            <person name="Griggs A."/>
            <person name="Gujja S."/>
            <person name="Hansen M."/>
            <person name="Howarth C."/>
            <person name="Imamovic A."/>
            <person name="Ireland A."/>
            <person name="Larimer J."/>
            <person name="McCowan C."/>
            <person name="Murphy C."/>
            <person name="Pearson M."/>
            <person name="Poon T.W."/>
            <person name="Priest M."/>
            <person name="Roberts A."/>
            <person name="Saif S."/>
            <person name="Shea T."/>
            <person name="Sisk P."/>
            <person name="Sykes S."/>
            <person name="Wortman J."/>
            <person name="Nusbaum C."/>
            <person name="Birren B."/>
        </authorList>
    </citation>
    <scope>NUCLEOTIDE SEQUENCE [LARGE SCALE GENOMIC DNA]</scope>
    <source>
        <strain evidence="2 3">MS-1</strain>
    </source>
</reference>
<evidence type="ECO:0000256" key="1">
    <source>
        <dbReference type="SAM" id="Phobius"/>
    </source>
</evidence>
<dbReference type="EMBL" id="AQHW01000025">
    <property type="protein sequence ID" value="KKB49579.1"/>
    <property type="molecule type" value="Genomic_DNA"/>
</dbReference>
<feature type="transmembrane region" description="Helical" evidence="1">
    <location>
        <begin position="55"/>
        <end position="77"/>
    </location>
</feature>
<dbReference type="PATRIC" id="fig|1203610.3.peg.4735"/>
<dbReference type="HOGENOM" id="CLU_2118712_0_0_10"/>
<dbReference type="Proteomes" id="UP000033035">
    <property type="component" value="Unassembled WGS sequence"/>
</dbReference>
<comment type="caution">
    <text evidence="2">The sequence shown here is derived from an EMBL/GenBank/DDBJ whole genome shotgun (WGS) entry which is preliminary data.</text>
</comment>
<keyword evidence="1" id="KW-1133">Transmembrane helix</keyword>
<evidence type="ECO:0008006" key="4">
    <source>
        <dbReference type="Google" id="ProtNLM"/>
    </source>
</evidence>
<name>A0A0F5IVJ4_9BACT</name>
<evidence type="ECO:0000313" key="2">
    <source>
        <dbReference type="EMBL" id="KKB49579.1"/>
    </source>
</evidence>
<dbReference type="AlphaFoldDB" id="A0A0F5IVJ4"/>
<evidence type="ECO:0000313" key="3">
    <source>
        <dbReference type="Proteomes" id="UP000033035"/>
    </source>
</evidence>
<organism evidence="2 3">
    <name type="scientific">Parabacteroides gordonii MS-1 = DSM 23371</name>
    <dbReference type="NCBI Taxonomy" id="1203610"/>
    <lineage>
        <taxon>Bacteria</taxon>
        <taxon>Pseudomonadati</taxon>
        <taxon>Bacteroidota</taxon>
        <taxon>Bacteroidia</taxon>
        <taxon>Bacteroidales</taxon>
        <taxon>Tannerellaceae</taxon>
        <taxon>Parabacteroides</taxon>
    </lineage>
</organism>
<feature type="transmembrane region" description="Helical" evidence="1">
    <location>
        <begin position="16"/>
        <end position="34"/>
    </location>
</feature>
<keyword evidence="1" id="KW-0472">Membrane</keyword>
<keyword evidence="1" id="KW-0812">Transmembrane</keyword>
<protein>
    <recommendedName>
        <fullName evidence="4">Acyltransferase 3 domain-containing protein</fullName>
    </recommendedName>
</protein>
<feature type="transmembrane region" description="Helical" evidence="1">
    <location>
        <begin position="83"/>
        <end position="100"/>
    </location>
</feature>
<sequence>MVIETKFRHEATGGGYGIKPSSFVFSFLMILLLFSKRIEMQYKSGNIVNKVLIVMGNYSFPIYLIHCFVIILVFYFVSIPVWIIRWAIVVVITMLIIYLARKVLPKKYLKIIGF</sequence>
<accession>A0A0F5IVJ4</accession>